<gene>
    <name evidence="9" type="ORF">EB796_015108</name>
</gene>
<feature type="repeat" description="WD" evidence="7">
    <location>
        <begin position="392"/>
        <end position="428"/>
    </location>
</feature>
<dbReference type="Proteomes" id="UP000593567">
    <property type="component" value="Unassembled WGS sequence"/>
</dbReference>
<dbReference type="AlphaFoldDB" id="A0A7J7JKI2"/>
<dbReference type="PROSITE" id="PS50082">
    <property type="entry name" value="WD_REPEATS_2"/>
    <property type="match status" value="6"/>
</dbReference>
<dbReference type="PANTHER" id="PTHR19855">
    <property type="entry name" value="WD40 REPEAT PROTEIN 12, 37"/>
    <property type="match status" value="1"/>
</dbReference>
<evidence type="ECO:0000256" key="1">
    <source>
        <dbReference type="ARBA" id="ARBA00022517"/>
    </source>
</evidence>
<evidence type="ECO:0000256" key="5">
    <source>
        <dbReference type="ARBA" id="ARBA00023242"/>
    </source>
</evidence>
<dbReference type="GO" id="GO:0005654">
    <property type="term" value="C:nucleoplasm"/>
    <property type="evidence" value="ECO:0007669"/>
    <property type="project" value="UniProtKB-SubCell"/>
</dbReference>
<dbReference type="InterPro" id="IPR036322">
    <property type="entry name" value="WD40_repeat_dom_sf"/>
</dbReference>
<evidence type="ECO:0000313" key="9">
    <source>
        <dbReference type="EMBL" id="KAF6026587.1"/>
    </source>
</evidence>
<protein>
    <recommendedName>
        <fullName evidence="6">Ribosome biogenesis protein WDR12 homolog</fullName>
    </recommendedName>
</protein>
<dbReference type="InterPro" id="IPR015943">
    <property type="entry name" value="WD40/YVTN_repeat-like_dom_sf"/>
</dbReference>
<dbReference type="HAMAP" id="MF_03029">
    <property type="entry name" value="WDR12"/>
    <property type="match status" value="1"/>
</dbReference>
<comment type="caution">
    <text evidence="9">The sequence shown here is derived from an EMBL/GenBank/DDBJ whole genome shotgun (WGS) entry which is preliminary data.</text>
</comment>
<sequence>MAAAQGDGLTQAHAQVKLFTKLKRYAAAKSTFSLPGETGCAELSKILISSLQSHDLLDDASDPEFDFLINGELLRTTIAQFMESKEISTEEVVGVEFILKQPSPSPEQSILHNDWVSCVQGNSKYILSGSYDHTVKIHTYEGTELLTLPAHSAPVTCLSWISSGDNTYSFVTGSHDQLLHVWQWETDTNSIKCLYKCSGHAFALSSVVTSPDNLQFASVSRDKMLKIWTLDDRGVNVNTDDEGAPSKKRKSNEAQSKVPIITLAGHSEGIMGVCWKAMSNIVTAGLDHTIRIWNLETQTNTQTITSSKAILSLDCSPVSGRFLTGSSDRHVRLWDHRVKDSSMVIGNFSSHTGWVSSVFWSQDNENLFISGSYDNLAKLWDVRSPKTPLYDLTGHSDKVMAVDWSCPSYMLSGGADNSLNIFSYKASQ</sequence>
<evidence type="ECO:0000256" key="4">
    <source>
        <dbReference type="ARBA" id="ARBA00022737"/>
    </source>
</evidence>
<keyword evidence="5 6" id="KW-0539">Nucleus</keyword>
<reference evidence="9" key="1">
    <citation type="submission" date="2020-06" db="EMBL/GenBank/DDBJ databases">
        <title>Draft genome of Bugula neritina, a colonial animal packing powerful symbionts and potential medicines.</title>
        <authorList>
            <person name="Rayko M."/>
        </authorList>
    </citation>
    <scope>NUCLEOTIDE SEQUENCE [LARGE SCALE GENOMIC DNA]</scope>
    <source>
        <strain evidence="9">Kwan_BN1</strain>
    </source>
</reference>
<evidence type="ECO:0000256" key="2">
    <source>
        <dbReference type="ARBA" id="ARBA00022552"/>
    </source>
</evidence>
<dbReference type="GO" id="GO:0005730">
    <property type="term" value="C:nucleolus"/>
    <property type="evidence" value="ECO:0007669"/>
    <property type="project" value="UniProtKB-SubCell"/>
</dbReference>
<dbReference type="EMBL" id="VXIV02002245">
    <property type="protein sequence ID" value="KAF6026587.1"/>
    <property type="molecule type" value="Genomic_DNA"/>
</dbReference>
<dbReference type="OrthoDB" id="10251381at2759"/>
<dbReference type="PRINTS" id="PR00320">
    <property type="entry name" value="GPROTEINBRPT"/>
</dbReference>
<dbReference type="Gene3D" id="2.130.10.10">
    <property type="entry name" value="YVTN repeat-like/Quinoprotein amine dehydrogenase"/>
    <property type="match status" value="2"/>
</dbReference>
<feature type="repeat" description="WD" evidence="7">
    <location>
        <begin position="303"/>
        <end position="335"/>
    </location>
</feature>
<evidence type="ECO:0000256" key="6">
    <source>
        <dbReference type="HAMAP-Rule" id="MF_03029"/>
    </source>
</evidence>
<dbReference type="SUPFAM" id="SSF50978">
    <property type="entry name" value="WD40 repeat-like"/>
    <property type="match status" value="1"/>
</dbReference>
<dbReference type="PROSITE" id="PS50294">
    <property type="entry name" value="WD_REPEATS_REGION"/>
    <property type="match status" value="4"/>
</dbReference>
<dbReference type="InterPro" id="IPR019775">
    <property type="entry name" value="WD40_repeat_CS"/>
</dbReference>
<comment type="subcellular location">
    <subcellularLocation>
        <location evidence="6">Nucleus</location>
        <location evidence="6">Nucleolus</location>
    </subcellularLocation>
    <subcellularLocation>
        <location evidence="6">Nucleus</location>
        <location evidence="6">Nucleoplasm</location>
    </subcellularLocation>
</comment>
<dbReference type="Pfam" id="PF00400">
    <property type="entry name" value="WD40"/>
    <property type="match status" value="7"/>
</dbReference>
<dbReference type="CDD" id="cd00200">
    <property type="entry name" value="WD40"/>
    <property type="match status" value="1"/>
</dbReference>
<dbReference type="Pfam" id="PF08154">
    <property type="entry name" value="NLE"/>
    <property type="match status" value="1"/>
</dbReference>
<dbReference type="PANTHER" id="PTHR19855:SF11">
    <property type="entry name" value="RIBOSOME BIOGENESIS PROTEIN WDR12"/>
    <property type="match status" value="1"/>
</dbReference>
<dbReference type="GO" id="GO:0030687">
    <property type="term" value="C:preribosome, large subunit precursor"/>
    <property type="evidence" value="ECO:0007669"/>
    <property type="project" value="UniProtKB-UniRule"/>
</dbReference>
<keyword evidence="1 6" id="KW-0690">Ribosome biogenesis</keyword>
<evidence type="ECO:0000256" key="7">
    <source>
        <dbReference type="PROSITE-ProRule" id="PRU00221"/>
    </source>
</evidence>
<evidence type="ECO:0000313" key="10">
    <source>
        <dbReference type="Proteomes" id="UP000593567"/>
    </source>
</evidence>
<dbReference type="InterPro" id="IPR020472">
    <property type="entry name" value="WD40_PAC1"/>
</dbReference>
<comment type="function">
    <text evidence="6">Required for maturation of ribosomal RNAs and formation of the large ribosomal subunit.</text>
</comment>
<feature type="domain" description="NLE" evidence="8">
    <location>
        <begin position="15"/>
        <end position="82"/>
    </location>
</feature>
<dbReference type="GO" id="GO:0043021">
    <property type="term" value="F:ribonucleoprotein complex binding"/>
    <property type="evidence" value="ECO:0007669"/>
    <property type="project" value="UniProtKB-UniRule"/>
</dbReference>
<dbReference type="InterPro" id="IPR028599">
    <property type="entry name" value="WDR12/Ytm1"/>
</dbReference>
<proteinExistence type="inferred from homology"/>
<organism evidence="9 10">
    <name type="scientific">Bugula neritina</name>
    <name type="common">Brown bryozoan</name>
    <name type="synonym">Sertularia neritina</name>
    <dbReference type="NCBI Taxonomy" id="10212"/>
    <lineage>
        <taxon>Eukaryota</taxon>
        <taxon>Metazoa</taxon>
        <taxon>Spiralia</taxon>
        <taxon>Lophotrochozoa</taxon>
        <taxon>Bryozoa</taxon>
        <taxon>Gymnolaemata</taxon>
        <taxon>Cheilostomatida</taxon>
        <taxon>Flustrina</taxon>
        <taxon>Buguloidea</taxon>
        <taxon>Bugulidae</taxon>
        <taxon>Bugula</taxon>
    </lineage>
</organism>
<keyword evidence="3 7" id="KW-0853">WD repeat</keyword>
<feature type="repeat" description="WD" evidence="7">
    <location>
        <begin position="348"/>
        <end position="390"/>
    </location>
</feature>
<feature type="repeat" description="WD" evidence="7">
    <location>
        <begin position="263"/>
        <end position="303"/>
    </location>
</feature>
<keyword evidence="10" id="KW-1185">Reference proteome</keyword>
<dbReference type="SMART" id="SM00320">
    <property type="entry name" value="WD40"/>
    <property type="match status" value="7"/>
</dbReference>
<dbReference type="InterPro" id="IPR001680">
    <property type="entry name" value="WD40_rpt"/>
</dbReference>
<name>A0A7J7JKI2_BUGNE</name>
<accession>A0A7J7JKI2</accession>
<feature type="repeat" description="WD" evidence="7">
    <location>
        <begin position="197"/>
        <end position="231"/>
    </location>
</feature>
<dbReference type="PROSITE" id="PS00678">
    <property type="entry name" value="WD_REPEATS_1"/>
    <property type="match status" value="1"/>
</dbReference>
<evidence type="ECO:0000259" key="8">
    <source>
        <dbReference type="Pfam" id="PF08154"/>
    </source>
</evidence>
<dbReference type="GO" id="GO:0000466">
    <property type="term" value="P:maturation of 5.8S rRNA from tricistronic rRNA transcript (SSU-rRNA, 5.8S rRNA, LSU-rRNA)"/>
    <property type="evidence" value="ECO:0007669"/>
    <property type="project" value="UniProtKB-UniRule"/>
</dbReference>
<keyword evidence="2 6" id="KW-0698">rRNA processing</keyword>
<comment type="similarity">
    <text evidence="6">Belongs to the WD repeat WDR12/YTM1 family.</text>
</comment>
<evidence type="ECO:0000256" key="3">
    <source>
        <dbReference type="ARBA" id="ARBA00022574"/>
    </source>
</evidence>
<keyword evidence="4" id="KW-0677">Repeat</keyword>
<dbReference type="GO" id="GO:0000463">
    <property type="term" value="P:maturation of LSU-rRNA from tricistronic rRNA transcript (SSU-rRNA, 5.8S rRNA, LSU-rRNA)"/>
    <property type="evidence" value="ECO:0007669"/>
    <property type="project" value="UniProtKB-UniRule"/>
</dbReference>
<dbReference type="InterPro" id="IPR012972">
    <property type="entry name" value="NLE"/>
</dbReference>
<feature type="repeat" description="WD" evidence="7">
    <location>
        <begin position="148"/>
        <end position="192"/>
    </location>
</feature>